<gene>
    <name evidence="3" type="primary">LOC111598002</name>
</gene>
<accession>A0A6J1LTY8</accession>
<sequence length="121" mass="13389">MRALLLAVVLLTLVYLSSSAETKASASRLQSCRRTVRAKCKPNGKICVRIARSNLCQLRSYSCKQRLANCRTANSNNSLSQAFYQRVNRKLCSSNKINQSLPCASSNNNNNNSTNTPIIYA</sequence>
<evidence type="ECO:0000313" key="3">
    <source>
        <dbReference type="RefSeq" id="XP_023168763.2"/>
    </source>
</evidence>
<feature type="signal peptide" evidence="1">
    <location>
        <begin position="1"/>
        <end position="19"/>
    </location>
</feature>
<proteinExistence type="predicted"/>
<evidence type="ECO:0000256" key="1">
    <source>
        <dbReference type="SAM" id="SignalP"/>
    </source>
</evidence>
<name>A0A6J1LTY8_DROHY</name>
<dbReference type="AlphaFoldDB" id="A0A6J1LTY8"/>
<dbReference type="Proteomes" id="UP000504633">
    <property type="component" value="Unplaced"/>
</dbReference>
<dbReference type="GeneID" id="111598002"/>
<evidence type="ECO:0000313" key="2">
    <source>
        <dbReference type="Proteomes" id="UP000504633"/>
    </source>
</evidence>
<keyword evidence="2" id="KW-1185">Reference proteome</keyword>
<dbReference type="OMA" id="ICVRIAR"/>
<feature type="chain" id="PRO_5026647639" evidence="1">
    <location>
        <begin position="20"/>
        <end position="121"/>
    </location>
</feature>
<dbReference type="RefSeq" id="XP_023168763.2">
    <property type="nucleotide sequence ID" value="XM_023312995.2"/>
</dbReference>
<organism evidence="2 3">
    <name type="scientific">Drosophila hydei</name>
    <name type="common">Fruit fly</name>
    <dbReference type="NCBI Taxonomy" id="7224"/>
    <lineage>
        <taxon>Eukaryota</taxon>
        <taxon>Metazoa</taxon>
        <taxon>Ecdysozoa</taxon>
        <taxon>Arthropoda</taxon>
        <taxon>Hexapoda</taxon>
        <taxon>Insecta</taxon>
        <taxon>Pterygota</taxon>
        <taxon>Neoptera</taxon>
        <taxon>Endopterygota</taxon>
        <taxon>Diptera</taxon>
        <taxon>Brachycera</taxon>
        <taxon>Muscomorpha</taxon>
        <taxon>Ephydroidea</taxon>
        <taxon>Drosophilidae</taxon>
        <taxon>Drosophila</taxon>
    </lineage>
</organism>
<protein>
    <submittedName>
        <fullName evidence="3">Uncharacterized protein LOC111598002</fullName>
    </submittedName>
</protein>
<keyword evidence="1" id="KW-0732">Signal</keyword>
<dbReference type="OrthoDB" id="7866269at2759"/>
<dbReference type="KEGG" id="dhe:111598002"/>
<reference evidence="3" key="1">
    <citation type="submission" date="2025-08" db="UniProtKB">
        <authorList>
            <consortium name="RefSeq"/>
        </authorList>
    </citation>
    <scope>IDENTIFICATION</scope>
    <source>
        <strain evidence="3">15085-1641.00</strain>
        <tissue evidence="3">Whole body</tissue>
    </source>
</reference>